<dbReference type="EMBL" id="MN739255">
    <property type="protein sequence ID" value="QHS95665.1"/>
    <property type="molecule type" value="Genomic_DNA"/>
</dbReference>
<organism evidence="2">
    <name type="scientific">viral metagenome</name>
    <dbReference type="NCBI Taxonomy" id="1070528"/>
    <lineage>
        <taxon>unclassified sequences</taxon>
        <taxon>metagenomes</taxon>
        <taxon>organismal metagenomes</taxon>
    </lineage>
</organism>
<proteinExistence type="predicted"/>
<evidence type="ECO:0000313" key="2">
    <source>
        <dbReference type="EMBL" id="QHS95665.1"/>
    </source>
</evidence>
<accession>A0A6C0BTA5</accession>
<feature type="compositionally biased region" description="Basic residues" evidence="1">
    <location>
        <begin position="15"/>
        <end position="26"/>
    </location>
</feature>
<evidence type="ECO:0000256" key="1">
    <source>
        <dbReference type="SAM" id="MobiDB-lite"/>
    </source>
</evidence>
<name>A0A6C0BTA5_9ZZZZ</name>
<reference evidence="2" key="1">
    <citation type="journal article" date="2020" name="Nature">
        <title>Giant virus diversity and host interactions through global metagenomics.</title>
        <authorList>
            <person name="Schulz F."/>
            <person name="Roux S."/>
            <person name="Paez-Espino D."/>
            <person name="Jungbluth S."/>
            <person name="Walsh D.A."/>
            <person name="Denef V.J."/>
            <person name="McMahon K.D."/>
            <person name="Konstantinidis K.T."/>
            <person name="Eloe-Fadrosh E.A."/>
            <person name="Kyrpides N.C."/>
            <person name="Woyke T."/>
        </authorList>
    </citation>
    <scope>NUCLEOTIDE SEQUENCE</scope>
    <source>
        <strain evidence="2">GVMAG-M-3300018868-6</strain>
    </source>
</reference>
<dbReference type="AlphaFoldDB" id="A0A6C0BTA5"/>
<sequence length="43" mass="4909">MSIKKRKQSSATTKRNLKWGSKKTKKNIIGGGKFEEKDSLELK</sequence>
<feature type="region of interest" description="Disordered" evidence="1">
    <location>
        <begin position="1"/>
        <end position="30"/>
    </location>
</feature>
<protein>
    <submittedName>
        <fullName evidence="2">Uncharacterized protein</fullName>
    </submittedName>
</protein>